<dbReference type="InterPro" id="IPR002641">
    <property type="entry name" value="PNPLA_dom"/>
</dbReference>
<dbReference type="PANTHER" id="PTHR44129">
    <property type="entry name" value="WD REPEAT-CONTAINING PROTEIN POP1"/>
    <property type="match status" value="1"/>
</dbReference>
<name>A0A0C3AZY0_SERVB</name>
<protein>
    <recommendedName>
        <fullName evidence="6">PNPLA domain-containing protein</fullName>
    </recommendedName>
</protein>
<feature type="repeat" description="WD" evidence="4">
    <location>
        <begin position="1195"/>
        <end position="1236"/>
    </location>
</feature>
<dbReference type="SUPFAM" id="SSF50978">
    <property type="entry name" value="WD40 repeat-like"/>
    <property type="match status" value="1"/>
</dbReference>
<feature type="repeat" description="WD" evidence="4">
    <location>
        <begin position="1453"/>
        <end position="1494"/>
    </location>
</feature>
<dbReference type="Gene3D" id="2.130.10.10">
    <property type="entry name" value="YVTN repeat-like/Quinoprotein amine dehydrogenase"/>
    <property type="match status" value="6"/>
</dbReference>
<dbReference type="InterPro" id="IPR019775">
    <property type="entry name" value="WD40_repeat_CS"/>
</dbReference>
<evidence type="ECO:0000256" key="1">
    <source>
        <dbReference type="ARBA" id="ARBA00022574"/>
    </source>
</evidence>
<dbReference type="PROSITE" id="PS50294">
    <property type="entry name" value="WD_REPEATS_REGION"/>
    <property type="match status" value="14"/>
</dbReference>
<dbReference type="Pfam" id="PF00400">
    <property type="entry name" value="WD40"/>
    <property type="match status" value="14"/>
</dbReference>
<evidence type="ECO:0000313" key="8">
    <source>
        <dbReference type="Proteomes" id="UP000054097"/>
    </source>
</evidence>
<organism evidence="7 8">
    <name type="scientific">Serendipita vermifera MAFF 305830</name>
    <dbReference type="NCBI Taxonomy" id="933852"/>
    <lineage>
        <taxon>Eukaryota</taxon>
        <taxon>Fungi</taxon>
        <taxon>Dikarya</taxon>
        <taxon>Basidiomycota</taxon>
        <taxon>Agaricomycotina</taxon>
        <taxon>Agaricomycetes</taxon>
        <taxon>Sebacinales</taxon>
        <taxon>Serendipitaceae</taxon>
        <taxon>Serendipita</taxon>
    </lineage>
</organism>
<feature type="domain" description="PNPLA" evidence="6">
    <location>
        <begin position="10"/>
        <end position="208"/>
    </location>
</feature>
<evidence type="ECO:0000256" key="5">
    <source>
        <dbReference type="PROSITE-ProRule" id="PRU01161"/>
    </source>
</evidence>
<dbReference type="OrthoDB" id="538223at2759"/>
<evidence type="ECO:0000313" key="7">
    <source>
        <dbReference type="EMBL" id="KIM24831.1"/>
    </source>
</evidence>
<dbReference type="HOGENOM" id="CLU_000288_6_3_1"/>
<feature type="repeat" description="WD" evidence="4">
    <location>
        <begin position="1066"/>
        <end position="1107"/>
    </location>
</feature>
<accession>A0A0C3AZY0</accession>
<dbReference type="InterPro" id="IPR036322">
    <property type="entry name" value="WD40_repeat_dom_sf"/>
</dbReference>
<dbReference type="InterPro" id="IPR027417">
    <property type="entry name" value="P-loop_NTPase"/>
</dbReference>
<dbReference type="InterPro" id="IPR015943">
    <property type="entry name" value="WD40/YVTN_repeat-like_dom_sf"/>
</dbReference>
<dbReference type="GO" id="GO:0046486">
    <property type="term" value="P:glycerolipid metabolic process"/>
    <property type="evidence" value="ECO:0007669"/>
    <property type="project" value="UniProtKB-ARBA"/>
</dbReference>
<dbReference type="SUPFAM" id="SSF52540">
    <property type="entry name" value="P-loop containing nucleoside triphosphate hydrolases"/>
    <property type="match status" value="1"/>
</dbReference>
<feature type="repeat" description="WD" evidence="4">
    <location>
        <begin position="1238"/>
        <end position="1279"/>
    </location>
</feature>
<dbReference type="PROSITE" id="PS00678">
    <property type="entry name" value="WD_REPEATS_1"/>
    <property type="match status" value="14"/>
</dbReference>
<evidence type="ECO:0000256" key="3">
    <source>
        <dbReference type="ARBA" id="ARBA00023098"/>
    </source>
</evidence>
<reference evidence="8" key="2">
    <citation type="submission" date="2015-01" db="EMBL/GenBank/DDBJ databases">
        <title>Evolutionary Origins and Diversification of the Mycorrhizal Mutualists.</title>
        <authorList>
            <consortium name="DOE Joint Genome Institute"/>
            <consortium name="Mycorrhizal Genomics Consortium"/>
            <person name="Kohler A."/>
            <person name="Kuo A."/>
            <person name="Nagy L.G."/>
            <person name="Floudas D."/>
            <person name="Copeland A."/>
            <person name="Barry K.W."/>
            <person name="Cichocki N."/>
            <person name="Veneault-Fourrey C."/>
            <person name="LaButti K."/>
            <person name="Lindquist E.A."/>
            <person name="Lipzen A."/>
            <person name="Lundell T."/>
            <person name="Morin E."/>
            <person name="Murat C."/>
            <person name="Riley R."/>
            <person name="Ohm R."/>
            <person name="Sun H."/>
            <person name="Tunlid A."/>
            <person name="Henrissat B."/>
            <person name="Grigoriev I.V."/>
            <person name="Hibbett D.S."/>
            <person name="Martin F."/>
        </authorList>
    </citation>
    <scope>NUCLEOTIDE SEQUENCE [LARGE SCALE GENOMIC DNA]</scope>
    <source>
        <strain evidence="8">MAFF 305830</strain>
    </source>
</reference>
<dbReference type="CDD" id="cd00200">
    <property type="entry name" value="WD40"/>
    <property type="match status" value="2"/>
</dbReference>
<proteinExistence type="predicted"/>
<dbReference type="InterPro" id="IPR001680">
    <property type="entry name" value="WD40_rpt"/>
</dbReference>
<feature type="repeat" description="WD" evidence="4">
    <location>
        <begin position="980"/>
        <end position="1021"/>
    </location>
</feature>
<reference evidence="7 8" key="1">
    <citation type="submission" date="2014-04" db="EMBL/GenBank/DDBJ databases">
        <authorList>
            <consortium name="DOE Joint Genome Institute"/>
            <person name="Kuo A."/>
            <person name="Zuccaro A."/>
            <person name="Kohler A."/>
            <person name="Nagy L.G."/>
            <person name="Floudas D."/>
            <person name="Copeland A."/>
            <person name="Barry K.W."/>
            <person name="Cichocki N."/>
            <person name="Veneault-Fourrey C."/>
            <person name="LaButti K."/>
            <person name="Lindquist E.A."/>
            <person name="Lipzen A."/>
            <person name="Lundell T."/>
            <person name="Morin E."/>
            <person name="Murat C."/>
            <person name="Sun H."/>
            <person name="Tunlid A."/>
            <person name="Henrissat B."/>
            <person name="Grigoriev I.V."/>
            <person name="Hibbett D.S."/>
            <person name="Martin F."/>
            <person name="Nordberg H.P."/>
            <person name="Cantor M.N."/>
            <person name="Hua S.X."/>
        </authorList>
    </citation>
    <scope>NUCLEOTIDE SEQUENCE [LARGE SCALE GENOMIC DNA]</scope>
    <source>
        <strain evidence="7 8">MAFF 305830</strain>
    </source>
</reference>
<dbReference type="STRING" id="933852.A0A0C3AZY0"/>
<dbReference type="SMART" id="SM00320">
    <property type="entry name" value="WD40"/>
    <property type="match status" value="14"/>
</dbReference>
<comment type="caution">
    <text evidence="5">Lacks conserved residue(s) required for the propagation of feature annotation.</text>
</comment>
<dbReference type="SUPFAM" id="SSF52151">
    <property type="entry name" value="FabD/lysophospholipase-like"/>
    <property type="match status" value="1"/>
</dbReference>
<evidence type="ECO:0000256" key="2">
    <source>
        <dbReference type="ARBA" id="ARBA00022737"/>
    </source>
</evidence>
<keyword evidence="8" id="KW-1185">Reference proteome</keyword>
<dbReference type="EMBL" id="KN824319">
    <property type="protein sequence ID" value="KIM24831.1"/>
    <property type="molecule type" value="Genomic_DNA"/>
</dbReference>
<dbReference type="InterPro" id="IPR011047">
    <property type="entry name" value="Quinoprotein_ADH-like_sf"/>
</dbReference>
<dbReference type="InterPro" id="IPR050349">
    <property type="entry name" value="WD_LIS1/nudF_dynein_reg"/>
</dbReference>
<keyword evidence="2" id="KW-0677">Repeat</keyword>
<dbReference type="SUPFAM" id="SSF50998">
    <property type="entry name" value="Quinoprotein alcohol dehydrogenase-like"/>
    <property type="match status" value="1"/>
</dbReference>
<evidence type="ECO:0000256" key="4">
    <source>
        <dbReference type="PROSITE-ProRule" id="PRU00221"/>
    </source>
</evidence>
<feature type="repeat" description="WD" evidence="4">
    <location>
        <begin position="1281"/>
        <end position="1322"/>
    </location>
</feature>
<dbReference type="Gene3D" id="3.40.1090.10">
    <property type="entry name" value="Cytosolic phospholipase A2 catalytic domain"/>
    <property type="match status" value="1"/>
</dbReference>
<feature type="repeat" description="WD" evidence="4">
    <location>
        <begin position="1324"/>
        <end position="1365"/>
    </location>
</feature>
<feature type="repeat" description="WD" evidence="4">
    <location>
        <begin position="937"/>
        <end position="978"/>
    </location>
</feature>
<dbReference type="Proteomes" id="UP000054097">
    <property type="component" value="Unassembled WGS sequence"/>
</dbReference>
<dbReference type="PROSITE" id="PS50082">
    <property type="entry name" value="WD_REPEATS_2"/>
    <property type="match status" value="14"/>
</dbReference>
<gene>
    <name evidence="7" type="ORF">M408DRAFT_331506</name>
</gene>
<dbReference type="InterPro" id="IPR020472">
    <property type="entry name" value="WD40_PAC1"/>
</dbReference>
<dbReference type="PROSITE" id="PS51635">
    <property type="entry name" value="PNPLA"/>
    <property type="match status" value="1"/>
</dbReference>
<feature type="repeat" description="WD" evidence="4">
    <location>
        <begin position="1109"/>
        <end position="1150"/>
    </location>
</feature>
<evidence type="ECO:0000259" key="6">
    <source>
        <dbReference type="PROSITE" id="PS51635"/>
    </source>
</evidence>
<dbReference type="Pfam" id="PF24883">
    <property type="entry name" value="NPHP3_N"/>
    <property type="match status" value="1"/>
</dbReference>
<dbReference type="Pfam" id="PF01734">
    <property type="entry name" value="Patatin"/>
    <property type="match status" value="1"/>
</dbReference>
<feature type="repeat" description="WD" evidence="4">
    <location>
        <begin position="1023"/>
        <end position="1064"/>
    </location>
</feature>
<sequence>MLPKNDLKLVSLDGGGVRVFSQLEILRIIMHRLTWDPNSDGPETSKLPCEHFDLIGGSGTGGLLAIFLTRLRMSVEEALDEFSVISEQVYEPDSLTPSERTDGLRRCMEDVLMRRGFPIHLKLSGETQGEGCAGFVVVSLRSNLETNVCLRTYSTRNQPSSTITVIEAVLATCATQPTFSPVSFGERYRKKEYIGPGLGANNPVREVIREAHSLFGGTSTVASLLSLGTGHPGIISWPSGGSELDLYKALRDAMNHCEQRAQEIEERVGRVGIYSRFSVEQGMQNGHPDQAADPGWITTQTECYLDGPHPCNKLDSFVKNMGAETGPISLDQLKYADGSDEPSQLVSSIEKSLGILISNQDDATIEKLKPADLECGSHIPECLEGTRQDILTKVDAWTMDINAPNILWINGYPGVGKSAIATSIVEKLHSSGRLGSSFFFRRDGANVMNPHSLWRTVAYDLSRRYPSIRQQLVAVLTKNDTPPTTPNADKLFREFIHNPLVASGDIPTDISPVIVIDALDECGGFDGQYSDHRTGLIRTLKAWSSLPSTFKLVVTSRRESDIERMFSKVPHQSLPILAGKATSSQSEEDIQTFLRHELREIMSMYPSMSPDWPGDQMIQRLIERASGLFIWVKTVLKLLKRGELERTLKQIINGDSSMASLYKCILDTSFPGPSSEDIDDFRSILGAIIFAKSPLDVTTLGHLLSISNSAIWYICNGLHSVLEHGETLRIYHQSFVDFLLDPDQCPMPFLIDQGRENRTLTMACLDIMRNHLRFNICDLESSYIRNQDVPELDLRVTARISSYLSYSSCYWARHLTETGFDDEAYELLKYFMNNQFLFWLEVLSLIRRVSVGSGMLRLLINWMKKFGQDETLAVDMQKFVVAFASVISQSVPHIYISALPFAPRSLALSKQYVTSYPQTLRVRRGGYTNWPAMQNVFNGHNSEVSYVSFSPDGTRIVSGSWDNTIRVWDAETGETVMGPLEGHTHSVYSISFSPDGTCIASGSWDKTIRVWDAEAGETVIGPLEGHTDGVNSISFSPDGTRIISGSEDTTIRMWDVKTGEAMMGPLEGHTRPVTSVSFSPDGTCIVSGSEDYTIRVWDTGTGEAMMEPLEGHTESVNSVSFSLDGTRIVSGSNDGTIRVWDAETGETVMGPLRGHIDPITSVSFSPDGTCIVSASWDATIRVWNAKTGDAVMKPLQGHTSLINSVSFSPDGTRIASGSWDKTIRVWDVKTSDTVIEPLKGHARLVNSVSFSPDGTRIVSGSDDTTIRIWDVETGEAVMEPLEGHTDLVKSVSFSPDGTRIVSGSSDSTIRIWNAETGETVMEPLEGHTELVNSVSFSPDGTRVVSSSEDHTIRVWDAKTGETVMELLDGHTGSVTSVSFSPDGTLIVSGSWDKTIRVWDAETGETAMEPLQGHTSRVSTVSFSPDGTRIVSGSADNTIRVWNAETGETMMEPLKGHTSWVNAVSFSPDGTRIVSGSEDYTIRVWDAETGETLMNPLKGHVESVYSVSFSPNGTSIVSGSWDNTIRVWDIEAGETLMTPPKDCAELIKSVAFSPEDTHTISVPEESAPCARKPQTKYSTGHVDSTFCDRSWTTKDGWTLGLNSELLFWVPFGLRSGLSPLRNILTIGSNVSHLDLTNFVHGDAWARCREPLV</sequence>
<feature type="repeat" description="WD" evidence="4">
    <location>
        <begin position="1496"/>
        <end position="1537"/>
    </location>
</feature>
<dbReference type="Gene3D" id="3.40.50.300">
    <property type="entry name" value="P-loop containing nucleotide triphosphate hydrolases"/>
    <property type="match status" value="1"/>
</dbReference>
<feature type="repeat" description="WD" evidence="4">
    <location>
        <begin position="1152"/>
        <end position="1193"/>
    </location>
</feature>
<dbReference type="InterPro" id="IPR056884">
    <property type="entry name" value="NPHP3-like_N"/>
</dbReference>
<keyword evidence="1 4" id="KW-0853">WD repeat</keyword>
<feature type="repeat" description="WD" evidence="4">
    <location>
        <begin position="1410"/>
        <end position="1451"/>
    </location>
</feature>
<feature type="repeat" description="WD" evidence="4">
    <location>
        <begin position="1367"/>
        <end position="1408"/>
    </location>
</feature>
<keyword evidence="3" id="KW-0443">Lipid metabolism</keyword>
<dbReference type="PRINTS" id="PR00320">
    <property type="entry name" value="GPROTEINBRPT"/>
</dbReference>
<dbReference type="InterPro" id="IPR016035">
    <property type="entry name" value="Acyl_Trfase/lysoPLipase"/>
</dbReference>